<dbReference type="AlphaFoldDB" id="A0A401T3T1"/>
<dbReference type="FunFam" id="1.10.287.70:FF:000005">
    <property type="entry name" value="potassium voltage-gated channel subfamily G member 1"/>
    <property type="match status" value="1"/>
</dbReference>
<dbReference type="SUPFAM" id="SSF54695">
    <property type="entry name" value="POZ domain"/>
    <property type="match status" value="1"/>
</dbReference>
<evidence type="ECO:0000256" key="5">
    <source>
        <dbReference type="ARBA" id="ARBA00022692"/>
    </source>
</evidence>
<keyword evidence="12" id="KW-0407">Ion channel</keyword>
<dbReference type="OMA" id="PPHNETI"/>
<dbReference type="PRINTS" id="PR01491">
    <property type="entry name" value="KVCHANNEL"/>
</dbReference>
<evidence type="ECO:0000256" key="4">
    <source>
        <dbReference type="ARBA" id="ARBA00022538"/>
    </source>
</evidence>
<evidence type="ECO:0000256" key="2">
    <source>
        <dbReference type="ARBA" id="ARBA00022448"/>
    </source>
</evidence>
<dbReference type="GO" id="GO:0051260">
    <property type="term" value="P:protein homooligomerization"/>
    <property type="evidence" value="ECO:0007669"/>
    <property type="project" value="InterPro"/>
</dbReference>
<comment type="caution">
    <text evidence="15">The sequence shown here is derived from an EMBL/GenBank/DDBJ whole genome shotgun (WGS) entry which is preliminary data.</text>
</comment>
<evidence type="ECO:0000256" key="11">
    <source>
        <dbReference type="ARBA" id="ARBA00023136"/>
    </source>
</evidence>
<evidence type="ECO:0000256" key="9">
    <source>
        <dbReference type="ARBA" id="ARBA00022989"/>
    </source>
</evidence>
<keyword evidence="2" id="KW-0813">Transport</keyword>
<feature type="transmembrane region" description="Helical" evidence="13">
    <location>
        <begin position="351"/>
        <end position="369"/>
    </location>
</feature>
<keyword evidence="5 13" id="KW-0812">Transmembrane</keyword>
<dbReference type="InterPro" id="IPR028325">
    <property type="entry name" value="VG_K_chnl"/>
</dbReference>
<dbReference type="OrthoDB" id="296522at2759"/>
<keyword evidence="4" id="KW-0633">Potassium transport</keyword>
<evidence type="ECO:0000256" key="12">
    <source>
        <dbReference type="ARBA" id="ARBA00023303"/>
    </source>
</evidence>
<evidence type="ECO:0000256" key="8">
    <source>
        <dbReference type="ARBA" id="ARBA00022958"/>
    </source>
</evidence>
<feature type="domain" description="BTB" evidence="14">
    <location>
        <begin position="15"/>
        <end position="124"/>
    </location>
</feature>
<dbReference type="InterPro" id="IPR005821">
    <property type="entry name" value="Ion_trans_dom"/>
</dbReference>
<dbReference type="GO" id="GO:0005249">
    <property type="term" value="F:voltage-gated potassium channel activity"/>
    <property type="evidence" value="ECO:0007669"/>
    <property type="project" value="InterPro"/>
</dbReference>
<keyword evidence="6" id="KW-0631">Potassium channel</keyword>
<gene>
    <name evidence="15" type="ORF">chiPu_0015827</name>
</gene>
<keyword evidence="9 13" id="KW-1133">Transmembrane helix</keyword>
<evidence type="ECO:0000313" key="16">
    <source>
        <dbReference type="Proteomes" id="UP000287033"/>
    </source>
</evidence>
<dbReference type="Pfam" id="PF02214">
    <property type="entry name" value="BTB_2"/>
    <property type="match status" value="1"/>
</dbReference>
<dbReference type="InterPro" id="IPR003968">
    <property type="entry name" value="K_chnl_volt-dep_Kv"/>
</dbReference>
<dbReference type="GO" id="GO:0001508">
    <property type="term" value="P:action potential"/>
    <property type="evidence" value="ECO:0007669"/>
    <property type="project" value="TreeGrafter"/>
</dbReference>
<accession>A0A401T3T1</accession>
<evidence type="ECO:0000256" key="3">
    <source>
        <dbReference type="ARBA" id="ARBA00022475"/>
    </source>
</evidence>
<dbReference type="InterPro" id="IPR003131">
    <property type="entry name" value="T1-type_BTB"/>
</dbReference>
<dbReference type="Gene3D" id="1.20.120.350">
    <property type="entry name" value="Voltage-gated potassium channels. Chain C"/>
    <property type="match status" value="1"/>
</dbReference>
<keyword evidence="16" id="KW-1185">Reference proteome</keyword>
<protein>
    <recommendedName>
        <fullName evidence="14">BTB domain-containing protein</fullName>
    </recommendedName>
</protein>
<dbReference type="PANTHER" id="PTHR11537:SF39">
    <property type="entry name" value="POTASSIUM VOLTAGE-GATED CHANNEL SUBFAMILY S MEMBER 3"/>
    <property type="match status" value="1"/>
</dbReference>
<reference evidence="15 16" key="1">
    <citation type="journal article" date="2018" name="Nat. Ecol. Evol.">
        <title>Shark genomes provide insights into elasmobranch evolution and the origin of vertebrates.</title>
        <authorList>
            <person name="Hara Y"/>
            <person name="Yamaguchi K"/>
            <person name="Onimaru K"/>
            <person name="Kadota M"/>
            <person name="Koyanagi M"/>
            <person name="Keeley SD"/>
            <person name="Tatsumi K"/>
            <person name="Tanaka K"/>
            <person name="Motone F"/>
            <person name="Kageyama Y"/>
            <person name="Nozu R"/>
            <person name="Adachi N"/>
            <person name="Nishimura O"/>
            <person name="Nakagawa R"/>
            <person name="Tanegashima C"/>
            <person name="Kiyatake I"/>
            <person name="Matsumoto R"/>
            <person name="Murakumo K"/>
            <person name="Nishida K"/>
            <person name="Terakita A"/>
            <person name="Kuratani S"/>
            <person name="Sato K"/>
            <person name="Hyodo S Kuraku.S."/>
        </authorList>
    </citation>
    <scope>NUCLEOTIDE SEQUENCE [LARGE SCALE GENOMIC DNA]</scope>
</reference>
<name>A0A401T3T1_CHIPU</name>
<dbReference type="EMBL" id="BEZZ01000978">
    <property type="protein sequence ID" value="GCC37323.1"/>
    <property type="molecule type" value="Genomic_DNA"/>
</dbReference>
<evidence type="ECO:0000256" key="13">
    <source>
        <dbReference type="SAM" id="Phobius"/>
    </source>
</evidence>
<dbReference type="SMART" id="SM00225">
    <property type="entry name" value="BTB"/>
    <property type="match status" value="1"/>
</dbReference>
<dbReference type="Gene3D" id="3.30.710.10">
    <property type="entry name" value="Potassium Channel Kv1.1, Chain A"/>
    <property type="match status" value="1"/>
</dbReference>
<dbReference type="PRINTS" id="PR00169">
    <property type="entry name" value="KCHANNEL"/>
</dbReference>
<dbReference type="SUPFAM" id="SSF81324">
    <property type="entry name" value="Voltage-gated potassium channels"/>
    <property type="match status" value="1"/>
</dbReference>
<dbReference type="FunFam" id="1.20.120.350:FF:000091">
    <property type="entry name" value="Predicted protein"/>
    <property type="match status" value="1"/>
</dbReference>
<feature type="transmembrane region" description="Helical" evidence="13">
    <location>
        <begin position="185"/>
        <end position="206"/>
    </location>
</feature>
<feature type="transmembrane region" description="Helical" evidence="13">
    <location>
        <begin position="320"/>
        <end position="339"/>
    </location>
</feature>
<dbReference type="InterPro" id="IPR027359">
    <property type="entry name" value="Volt_channel_dom_sf"/>
</dbReference>
<dbReference type="InterPro" id="IPR000210">
    <property type="entry name" value="BTB/POZ_dom"/>
</dbReference>
<feature type="transmembrane region" description="Helical" evidence="13">
    <location>
        <begin position="218"/>
        <end position="239"/>
    </location>
</feature>
<keyword evidence="7" id="KW-0851">Voltage-gated channel</keyword>
<keyword evidence="3" id="KW-1003">Cell membrane</keyword>
<evidence type="ECO:0000256" key="7">
    <source>
        <dbReference type="ARBA" id="ARBA00022882"/>
    </source>
</evidence>
<dbReference type="Pfam" id="PF00520">
    <property type="entry name" value="Ion_trans"/>
    <property type="match status" value="1"/>
</dbReference>
<comment type="subcellular location">
    <subcellularLocation>
        <location evidence="1">Cell membrane</location>
        <topology evidence="1">Multi-pass membrane protein</topology>
    </subcellularLocation>
</comment>
<sequence>MVYGQFYHRDRLYLKMINVNVGGLKQKVDQKALLKFPETRLGKLLRCSSREDTLELCDDYDVHTDEYYFDRNPSFFHYVLNFYSTGKLHVMEGICIFSFNQEIEYWGLGGISIHHCCRFKYHERKENIVEKEFDTQSDDLSLTSSEDASTIPQQIESFKHMWCGKQREKLWLILENPEYSFAAKVFTISSLAIVLLSIVTMCVHSLPEFQEQQEGLGFLIVESTCIAWFSFEYIARLIVAPYICKFLQNPLNIIDFLSFLPFYLTLVVERIDDESSELVNIGRVVQVLRLMRIFRVLKLARHSIGLRSLGATFRHSYEEVGLLIVFLTVGIAIFSALIYSSEKDEKETGLHSIPIGWWWATISMTTVGYGDTYPVTIQGKLIGSTCIIFGLLMVALPVSVIFNRFSKYYRREQAIDVVIRNQELRKLAAGLPCVNIRDIYVKKMRYHSKTNTVDQNSVCCEKQSSKVSSINHNIDTEQCPQT</sequence>
<evidence type="ECO:0000256" key="10">
    <source>
        <dbReference type="ARBA" id="ARBA00023065"/>
    </source>
</evidence>
<dbReference type="InterPro" id="IPR003971">
    <property type="entry name" value="K_chnl_volt-dep_Kv5/Kv9"/>
</dbReference>
<evidence type="ECO:0000313" key="15">
    <source>
        <dbReference type="EMBL" id="GCC37323.1"/>
    </source>
</evidence>
<keyword evidence="8" id="KW-0630">Potassium</keyword>
<feature type="transmembrane region" description="Helical" evidence="13">
    <location>
        <begin position="251"/>
        <end position="268"/>
    </location>
</feature>
<evidence type="ECO:0000259" key="14">
    <source>
        <dbReference type="SMART" id="SM00225"/>
    </source>
</evidence>
<dbReference type="PANTHER" id="PTHR11537">
    <property type="entry name" value="VOLTAGE-GATED POTASSIUM CHANNEL"/>
    <property type="match status" value="1"/>
</dbReference>
<evidence type="ECO:0000256" key="6">
    <source>
        <dbReference type="ARBA" id="ARBA00022826"/>
    </source>
</evidence>
<dbReference type="Gene3D" id="1.10.287.70">
    <property type="match status" value="1"/>
</dbReference>
<dbReference type="Proteomes" id="UP000287033">
    <property type="component" value="Unassembled WGS sequence"/>
</dbReference>
<keyword evidence="10" id="KW-0406">Ion transport</keyword>
<dbReference type="GO" id="GO:0008076">
    <property type="term" value="C:voltage-gated potassium channel complex"/>
    <property type="evidence" value="ECO:0007669"/>
    <property type="project" value="InterPro"/>
</dbReference>
<organism evidence="15 16">
    <name type="scientific">Chiloscyllium punctatum</name>
    <name type="common">Brownbanded bambooshark</name>
    <name type="synonym">Hemiscyllium punctatum</name>
    <dbReference type="NCBI Taxonomy" id="137246"/>
    <lineage>
        <taxon>Eukaryota</taxon>
        <taxon>Metazoa</taxon>
        <taxon>Chordata</taxon>
        <taxon>Craniata</taxon>
        <taxon>Vertebrata</taxon>
        <taxon>Chondrichthyes</taxon>
        <taxon>Elasmobranchii</taxon>
        <taxon>Galeomorphii</taxon>
        <taxon>Galeoidea</taxon>
        <taxon>Orectolobiformes</taxon>
        <taxon>Hemiscylliidae</taxon>
        <taxon>Chiloscyllium</taxon>
    </lineage>
</organism>
<proteinExistence type="predicted"/>
<dbReference type="InterPro" id="IPR011333">
    <property type="entry name" value="SKP1/BTB/POZ_sf"/>
</dbReference>
<feature type="transmembrane region" description="Helical" evidence="13">
    <location>
        <begin position="381"/>
        <end position="402"/>
    </location>
</feature>
<keyword evidence="11 13" id="KW-0472">Membrane</keyword>
<evidence type="ECO:0000256" key="1">
    <source>
        <dbReference type="ARBA" id="ARBA00004651"/>
    </source>
</evidence>
<dbReference type="PRINTS" id="PR01494">
    <property type="entry name" value="KV9CHANNEL"/>
</dbReference>
<dbReference type="STRING" id="137246.A0A401T3T1"/>